<keyword evidence="1" id="KW-1003">Cell membrane</keyword>
<comment type="caution">
    <text evidence="7">The sequence shown here is derived from an EMBL/GenBank/DDBJ whole genome shotgun (WGS) entry which is preliminary data.</text>
</comment>
<evidence type="ECO:0000256" key="2">
    <source>
        <dbReference type="ARBA" id="ARBA00022729"/>
    </source>
</evidence>
<dbReference type="EMBL" id="RBAH01000039">
    <property type="protein sequence ID" value="RKN65123.1"/>
    <property type="molecule type" value="Genomic_DNA"/>
</dbReference>
<feature type="compositionally biased region" description="Polar residues" evidence="6">
    <location>
        <begin position="29"/>
        <end position="40"/>
    </location>
</feature>
<dbReference type="PANTHER" id="PTHR43649">
    <property type="entry name" value="ARABINOSE-BINDING PROTEIN-RELATED"/>
    <property type="match status" value="1"/>
</dbReference>
<keyword evidence="8" id="KW-1185">Reference proteome</keyword>
<evidence type="ECO:0000313" key="8">
    <source>
        <dbReference type="Proteomes" id="UP000282311"/>
    </source>
</evidence>
<evidence type="ECO:0000256" key="4">
    <source>
        <dbReference type="ARBA" id="ARBA00023139"/>
    </source>
</evidence>
<proteinExistence type="predicted"/>
<evidence type="ECO:0000256" key="1">
    <source>
        <dbReference type="ARBA" id="ARBA00022475"/>
    </source>
</evidence>
<feature type="region of interest" description="Disordered" evidence="6">
    <location>
        <begin position="29"/>
        <end position="55"/>
    </location>
</feature>
<protein>
    <submittedName>
        <fullName evidence="7">Extracellular solute-binding protein</fullName>
    </submittedName>
</protein>
<evidence type="ECO:0000256" key="5">
    <source>
        <dbReference type="ARBA" id="ARBA00023288"/>
    </source>
</evidence>
<evidence type="ECO:0000313" key="7">
    <source>
        <dbReference type="EMBL" id="RKN65123.1"/>
    </source>
</evidence>
<evidence type="ECO:0000256" key="6">
    <source>
        <dbReference type="SAM" id="MobiDB-lite"/>
    </source>
</evidence>
<dbReference type="AlphaFoldDB" id="A0A3B0AXD1"/>
<dbReference type="Pfam" id="PF01547">
    <property type="entry name" value="SBP_bac_1"/>
    <property type="match status" value="1"/>
</dbReference>
<dbReference type="PANTHER" id="PTHR43649:SF33">
    <property type="entry name" value="POLYGALACTURONAN_RHAMNOGALACTURONAN-BINDING PROTEIN YTCQ"/>
    <property type="match status" value="1"/>
</dbReference>
<keyword evidence="2" id="KW-0732">Signal</keyword>
<dbReference type="SUPFAM" id="SSF53850">
    <property type="entry name" value="Periplasmic binding protein-like II"/>
    <property type="match status" value="1"/>
</dbReference>
<dbReference type="InterPro" id="IPR050490">
    <property type="entry name" value="Bact_solute-bd_prot1"/>
</dbReference>
<keyword evidence="5" id="KW-0449">Lipoprotein</keyword>
<evidence type="ECO:0000256" key="3">
    <source>
        <dbReference type="ARBA" id="ARBA00023136"/>
    </source>
</evidence>
<reference evidence="7 8" key="1">
    <citation type="journal article" date="2007" name="Int. J. Syst. Evol. Microbiol.">
        <title>Paenibacillus ginsengarvi sp. nov., isolated from soil from ginseng cultivation.</title>
        <authorList>
            <person name="Yoon M.H."/>
            <person name="Ten L.N."/>
            <person name="Im W.T."/>
        </authorList>
    </citation>
    <scope>NUCLEOTIDE SEQUENCE [LARGE SCALE GENOMIC DNA]</scope>
    <source>
        <strain evidence="7 8">KCTC 13059</strain>
    </source>
</reference>
<keyword evidence="3" id="KW-0472">Membrane</keyword>
<name>A0A3B0AXD1_9BACL</name>
<organism evidence="7 8">
    <name type="scientific">Paenibacillus ginsengarvi</name>
    <dbReference type="NCBI Taxonomy" id="400777"/>
    <lineage>
        <taxon>Bacteria</taxon>
        <taxon>Bacillati</taxon>
        <taxon>Bacillota</taxon>
        <taxon>Bacilli</taxon>
        <taxon>Bacillales</taxon>
        <taxon>Paenibacillaceae</taxon>
        <taxon>Paenibacillus</taxon>
    </lineage>
</organism>
<dbReference type="Proteomes" id="UP000282311">
    <property type="component" value="Unassembled WGS sequence"/>
</dbReference>
<keyword evidence="4" id="KW-0564">Palmitate</keyword>
<accession>A0A3B0AXD1</accession>
<gene>
    <name evidence="7" type="ORF">D7M11_33095</name>
</gene>
<dbReference type="Gene3D" id="3.40.190.10">
    <property type="entry name" value="Periplasmic binding protein-like II"/>
    <property type="match status" value="2"/>
</dbReference>
<dbReference type="InterPro" id="IPR006059">
    <property type="entry name" value="SBP"/>
</dbReference>
<sequence length="541" mass="59988">MSFMGMYKFAWTVLIATLVLVIGAASGCSRQSDTSGSSPDQDGAESKTGGAHNGGRETIEIFSYNSNTGNRLPPEDEDFVKRTIEEKFDVKLILTYDVGEGTERYKKLDVRLASNDSPDLILSGGIQALEYKKNGILADINEFVSPEKMPNYFRWMTPDVVFKRFALDKSKTEIQRIPIPVMRRPQVSYFIRQDWLDTLGLKVPSNLDEFMKAAHAFTFGDPDGNGINDTYGFSLSANGVGTSFDWPQFAANGIEGTLYMKNNALVHFQMDVRTEAVLRDIRKMIEDGSVDPNWFLQKGTAHIEKAIQGKVGIIRDTSGTFGLESVPASGASRSKQIYPGASWTAFNPNEGVPFYQESLPSFGVIVTKTAARNSEKVRKSFEILDYLSSEEGYLLTHYGIEGVHYTRSGNVITILPGNVKKDIEDKGNWLALYQVFNQDEPQTIGLEVVDPRVTDKDRETIKKIKSYPISDSIGTNVAPPEGVDLKAQAMLENETMAKIALGELPPEQWRKTLDTIMSEMGGKALLESYVEQIKAAGVIIK</sequence>